<protein>
    <submittedName>
        <fullName evidence="5">MarR family transcriptional regulator</fullName>
    </submittedName>
</protein>
<accession>A0A7X6M9D1</accession>
<dbReference type="CDD" id="cd00090">
    <property type="entry name" value="HTH_ARSR"/>
    <property type="match status" value="1"/>
</dbReference>
<dbReference type="InterPro" id="IPR011991">
    <property type="entry name" value="ArsR-like_HTH"/>
</dbReference>
<evidence type="ECO:0000256" key="1">
    <source>
        <dbReference type="ARBA" id="ARBA00023015"/>
    </source>
</evidence>
<name>A0A7X6M9D1_9ACTN</name>
<reference evidence="5 6" key="1">
    <citation type="submission" date="2020-04" db="EMBL/GenBank/DDBJ databases">
        <title>MicrobeNet Type strains.</title>
        <authorList>
            <person name="Nicholson A.C."/>
        </authorList>
    </citation>
    <scope>NUCLEOTIDE SEQUENCE [LARGE SCALE GENOMIC DNA]</scope>
    <source>
        <strain evidence="5 6">ATCC 23612</strain>
    </source>
</reference>
<dbReference type="PANTHER" id="PTHR42756:SF1">
    <property type="entry name" value="TRANSCRIPTIONAL REPRESSOR OF EMRAB OPERON"/>
    <property type="match status" value="1"/>
</dbReference>
<dbReference type="SUPFAM" id="SSF46785">
    <property type="entry name" value="Winged helix' DNA-binding domain"/>
    <property type="match status" value="1"/>
</dbReference>
<feature type="domain" description="HTH marR-type" evidence="4">
    <location>
        <begin position="14"/>
        <end position="157"/>
    </location>
</feature>
<dbReference type="InterPro" id="IPR036388">
    <property type="entry name" value="WH-like_DNA-bd_sf"/>
</dbReference>
<proteinExistence type="predicted"/>
<dbReference type="Gene3D" id="1.10.10.10">
    <property type="entry name" value="Winged helix-like DNA-binding domain superfamily/Winged helix DNA-binding domain"/>
    <property type="match status" value="1"/>
</dbReference>
<keyword evidence="3" id="KW-0804">Transcription</keyword>
<gene>
    <name evidence="5" type="ORF">HGB44_05720</name>
</gene>
<keyword evidence="1" id="KW-0805">Transcription regulation</keyword>
<comment type="caution">
    <text evidence="5">The sequence shown here is derived from an EMBL/GenBank/DDBJ whole genome shotgun (WGS) entry which is preliminary data.</text>
</comment>
<dbReference type="InterPro" id="IPR036390">
    <property type="entry name" value="WH_DNA-bd_sf"/>
</dbReference>
<evidence type="ECO:0000313" key="5">
    <source>
        <dbReference type="EMBL" id="NKY97171.1"/>
    </source>
</evidence>
<keyword evidence="6" id="KW-1185">Reference proteome</keyword>
<dbReference type="SMART" id="SM00347">
    <property type="entry name" value="HTH_MARR"/>
    <property type="match status" value="1"/>
</dbReference>
<evidence type="ECO:0000259" key="4">
    <source>
        <dbReference type="PROSITE" id="PS50995"/>
    </source>
</evidence>
<dbReference type="PROSITE" id="PS50995">
    <property type="entry name" value="HTH_MARR_2"/>
    <property type="match status" value="1"/>
</dbReference>
<dbReference type="Proteomes" id="UP000553209">
    <property type="component" value="Unassembled WGS sequence"/>
</dbReference>
<sequence>MSQEESVGEAQALDLDLVKGALRFVPMLEVYYRRAHTEMPKDLQDLFDRYRLTGRHGGVLVQLAHEPELGVGELSARLSVGLSTVSELVGDLEWAGLVVRRKDPANRRRVLVALAEDHRETMRVFIAKRAAPLLRVFEHLDPRDSQGFAAGLEAWAKEVRSG</sequence>
<dbReference type="EMBL" id="JAAXPG010000004">
    <property type="protein sequence ID" value="NKY97171.1"/>
    <property type="molecule type" value="Genomic_DNA"/>
</dbReference>
<dbReference type="RefSeq" id="WP_061082451.1">
    <property type="nucleotide sequence ID" value="NZ_JAAXPG010000004.1"/>
</dbReference>
<dbReference type="AlphaFoldDB" id="A0A7X6M9D1"/>
<dbReference type="PANTHER" id="PTHR42756">
    <property type="entry name" value="TRANSCRIPTIONAL REGULATOR, MARR"/>
    <property type="match status" value="1"/>
</dbReference>
<organism evidence="5 6">
    <name type="scientific">Nocardiopsis alborubida</name>
    <dbReference type="NCBI Taxonomy" id="146802"/>
    <lineage>
        <taxon>Bacteria</taxon>
        <taxon>Bacillati</taxon>
        <taxon>Actinomycetota</taxon>
        <taxon>Actinomycetes</taxon>
        <taxon>Streptosporangiales</taxon>
        <taxon>Nocardiopsidaceae</taxon>
        <taxon>Nocardiopsis</taxon>
    </lineage>
</organism>
<evidence type="ECO:0000313" key="6">
    <source>
        <dbReference type="Proteomes" id="UP000553209"/>
    </source>
</evidence>
<keyword evidence="2" id="KW-0238">DNA-binding</keyword>
<evidence type="ECO:0000256" key="2">
    <source>
        <dbReference type="ARBA" id="ARBA00023125"/>
    </source>
</evidence>
<dbReference type="Pfam" id="PF12802">
    <property type="entry name" value="MarR_2"/>
    <property type="match status" value="1"/>
</dbReference>
<dbReference type="InterPro" id="IPR000835">
    <property type="entry name" value="HTH_MarR-typ"/>
</dbReference>
<dbReference type="GO" id="GO:0003677">
    <property type="term" value="F:DNA binding"/>
    <property type="evidence" value="ECO:0007669"/>
    <property type="project" value="UniProtKB-KW"/>
</dbReference>
<dbReference type="GO" id="GO:0003700">
    <property type="term" value="F:DNA-binding transcription factor activity"/>
    <property type="evidence" value="ECO:0007669"/>
    <property type="project" value="InterPro"/>
</dbReference>
<evidence type="ECO:0000256" key="3">
    <source>
        <dbReference type="ARBA" id="ARBA00023163"/>
    </source>
</evidence>